<evidence type="ECO:0008006" key="5">
    <source>
        <dbReference type="Google" id="ProtNLM"/>
    </source>
</evidence>
<proteinExistence type="predicted"/>
<dbReference type="CDD" id="cd22191">
    <property type="entry name" value="DPBB_RlpA_EXP_N-like"/>
    <property type="match status" value="1"/>
</dbReference>
<keyword evidence="1 2" id="KW-0732">Signal</keyword>
<accession>A0A4Y9ZGW2</accession>
<feature type="non-terminal residue" evidence="3">
    <location>
        <position position="148"/>
    </location>
</feature>
<reference evidence="3 4" key="1">
    <citation type="submission" date="2019-02" db="EMBL/GenBank/DDBJ databases">
        <title>Genome sequencing of the rare red list fungi Hericium alpestre (H. flagellum).</title>
        <authorList>
            <person name="Buettner E."/>
            <person name="Kellner H."/>
        </authorList>
    </citation>
    <scope>NUCLEOTIDE SEQUENCE [LARGE SCALE GENOMIC DNA]</scope>
    <source>
        <strain evidence="3 4">DSM 108284</strain>
    </source>
</reference>
<dbReference type="OrthoDB" id="623670at2759"/>
<dbReference type="Proteomes" id="UP000298061">
    <property type="component" value="Unassembled WGS sequence"/>
</dbReference>
<dbReference type="SUPFAM" id="SSF50685">
    <property type="entry name" value="Barwin-like endoglucanases"/>
    <property type="match status" value="1"/>
</dbReference>
<comment type="caution">
    <text evidence="3">The sequence shown here is derived from an EMBL/GenBank/DDBJ whole genome shotgun (WGS) entry which is preliminary data.</text>
</comment>
<keyword evidence="4" id="KW-1185">Reference proteome</keyword>
<dbReference type="InterPro" id="IPR051477">
    <property type="entry name" value="Expansin_CellWall"/>
</dbReference>
<feature type="signal peptide" evidence="2">
    <location>
        <begin position="1"/>
        <end position="22"/>
    </location>
</feature>
<protein>
    <recommendedName>
        <fullName evidence="5">RlpA-like protein double-psi beta-barrel domain-containing protein</fullName>
    </recommendedName>
</protein>
<feature type="chain" id="PRO_5021187585" description="RlpA-like protein double-psi beta-barrel domain-containing protein" evidence="2">
    <location>
        <begin position="23"/>
        <end position="148"/>
    </location>
</feature>
<dbReference type="Gene3D" id="2.40.40.10">
    <property type="entry name" value="RlpA-like domain"/>
    <property type="match status" value="1"/>
</dbReference>
<dbReference type="AlphaFoldDB" id="A0A4Y9ZGW2"/>
<dbReference type="PANTHER" id="PTHR31836">
    <property type="match status" value="1"/>
</dbReference>
<gene>
    <name evidence="3" type="ORF">EWM64_g10027</name>
</gene>
<dbReference type="STRING" id="135208.A0A4Y9ZGW2"/>
<evidence type="ECO:0000256" key="2">
    <source>
        <dbReference type="SAM" id="SignalP"/>
    </source>
</evidence>
<organism evidence="3 4">
    <name type="scientific">Hericium alpestre</name>
    <dbReference type="NCBI Taxonomy" id="135208"/>
    <lineage>
        <taxon>Eukaryota</taxon>
        <taxon>Fungi</taxon>
        <taxon>Dikarya</taxon>
        <taxon>Basidiomycota</taxon>
        <taxon>Agaricomycotina</taxon>
        <taxon>Agaricomycetes</taxon>
        <taxon>Russulales</taxon>
        <taxon>Hericiaceae</taxon>
        <taxon>Hericium</taxon>
    </lineage>
</organism>
<evidence type="ECO:0000313" key="4">
    <source>
        <dbReference type="Proteomes" id="UP000298061"/>
    </source>
</evidence>
<dbReference type="EMBL" id="SFCI01002382">
    <property type="protein sequence ID" value="TFY73985.1"/>
    <property type="molecule type" value="Genomic_DNA"/>
</dbReference>
<dbReference type="InterPro" id="IPR036908">
    <property type="entry name" value="RlpA-like_sf"/>
</dbReference>
<evidence type="ECO:0000256" key="1">
    <source>
        <dbReference type="ARBA" id="ARBA00022729"/>
    </source>
</evidence>
<name>A0A4Y9ZGW2_9AGAM</name>
<sequence>MRFSTVFGATVASLVLPSSVFAGGHTFKARHHHEIAKRAAGDIVEKRGGIFDNARLTYYDVGLGACGKSNVPSDFIVALNTPQFGSGYPGPHCFEMITITYNGKSTQAQIMDECPGCPFGGLDLSRGLFDFFASEDLGVLSATWEFVN</sequence>
<dbReference type="PANTHER" id="PTHR31836:SF28">
    <property type="entry name" value="SRCR DOMAIN-CONTAINING PROTEIN-RELATED"/>
    <property type="match status" value="1"/>
</dbReference>
<evidence type="ECO:0000313" key="3">
    <source>
        <dbReference type="EMBL" id="TFY73985.1"/>
    </source>
</evidence>